<organism evidence="9 10">
    <name type="scientific">Mumia flava</name>
    <dbReference type="NCBI Taxonomy" id="1348852"/>
    <lineage>
        <taxon>Bacteria</taxon>
        <taxon>Bacillati</taxon>
        <taxon>Actinomycetota</taxon>
        <taxon>Actinomycetes</taxon>
        <taxon>Propionibacteriales</taxon>
        <taxon>Nocardioidaceae</taxon>
        <taxon>Mumia</taxon>
    </lineage>
</organism>
<dbReference type="PANTHER" id="PTHR43731">
    <property type="entry name" value="RHOMBOID PROTEASE"/>
    <property type="match status" value="1"/>
</dbReference>
<feature type="domain" description="Peptidase S54 rhomboid" evidence="8">
    <location>
        <begin position="134"/>
        <end position="264"/>
    </location>
</feature>
<evidence type="ECO:0000256" key="4">
    <source>
        <dbReference type="ARBA" id="ARBA00022801"/>
    </source>
</evidence>
<feature type="transmembrane region" description="Helical" evidence="7">
    <location>
        <begin position="144"/>
        <end position="163"/>
    </location>
</feature>
<keyword evidence="4" id="KW-0378">Hydrolase</keyword>
<evidence type="ECO:0000256" key="2">
    <source>
        <dbReference type="ARBA" id="ARBA00009045"/>
    </source>
</evidence>
<feature type="transmembrane region" description="Helical" evidence="7">
    <location>
        <begin position="228"/>
        <end position="245"/>
    </location>
</feature>
<evidence type="ECO:0000256" key="7">
    <source>
        <dbReference type="SAM" id="Phobius"/>
    </source>
</evidence>
<dbReference type="OrthoDB" id="9807874at2"/>
<reference evidence="9 10" key="1">
    <citation type="submission" date="2017-11" db="EMBL/GenBank/DDBJ databases">
        <title>Genomic Encyclopedia of Archaeal and Bacterial Type Strains, Phase II (KMG-II): From Individual Species to Whole Genera.</title>
        <authorList>
            <person name="Goeker M."/>
        </authorList>
    </citation>
    <scope>NUCLEOTIDE SEQUENCE [LARGE SCALE GENOMIC DNA]</scope>
    <source>
        <strain evidence="9 10">DSM 27763</strain>
    </source>
</reference>
<dbReference type="InterPro" id="IPR022764">
    <property type="entry name" value="Peptidase_S54_rhomboid_dom"/>
</dbReference>
<evidence type="ECO:0000256" key="3">
    <source>
        <dbReference type="ARBA" id="ARBA00022692"/>
    </source>
</evidence>
<protein>
    <submittedName>
        <fullName evidence="9">Membrane associated rhomboid family serine protease</fullName>
    </submittedName>
</protein>
<dbReference type="Pfam" id="PF01694">
    <property type="entry name" value="Rhomboid"/>
    <property type="match status" value="1"/>
</dbReference>
<dbReference type="SUPFAM" id="SSF144091">
    <property type="entry name" value="Rhomboid-like"/>
    <property type="match status" value="1"/>
</dbReference>
<sequence>MTQPPEGPAPGAPAPPHCYLHPDRETYISCQRCGKPICPDCMREASVGYQCPTCLRVGQAQVRQPRTAAGGLVPGRPGTVSMTLIGINVVVFVIATVTGGGVSALMEWGAMLARSVVAHPRTPDEQLLTGVADGAYWRMLTSAFLHWNWLHILLNMYALYLFGPLLERYLGSARFLAAYLTAAVGSSVFVYWLSPVYGLTAGASGAIFGLFAMALVVMYKQGADLRPLLVLLGLNVAFTLFGSSISWQGHLGGFLTGLLLGAAFAYAPRERRALVQYATFGVLWLGILVATIARTAQLT</sequence>
<proteinExistence type="inferred from homology"/>
<evidence type="ECO:0000259" key="8">
    <source>
        <dbReference type="Pfam" id="PF01694"/>
    </source>
</evidence>
<dbReference type="GO" id="GO:0016020">
    <property type="term" value="C:membrane"/>
    <property type="evidence" value="ECO:0007669"/>
    <property type="project" value="UniProtKB-SubCell"/>
</dbReference>
<gene>
    <name evidence="9" type="ORF">CLV56_1851</name>
</gene>
<comment type="similarity">
    <text evidence="2">Belongs to the peptidase S54 family.</text>
</comment>
<name>A0A0B2B2F3_9ACTN</name>
<dbReference type="GO" id="GO:0004252">
    <property type="term" value="F:serine-type endopeptidase activity"/>
    <property type="evidence" value="ECO:0007669"/>
    <property type="project" value="InterPro"/>
</dbReference>
<dbReference type="PANTHER" id="PTHR43731:SF14">
    <property type="entry name" value="PRESENILIN-ASSOCIATED RHOMBOID-LIKE PROTEIN, MITOCHONDRIAL"/>
    <property type="match status" value="1"/>
</dbReference>
<dbReference type="EMBL" id="PGEZ01000001">
    <property type="protein sequence ID" value="PJJ57615.1"/>
    <property type="molecule type" value="Genomic_DNA"/>
</dbReference>
<feature type="transmembrane region" description="Helical" evidence="7">
    <location>
        <begin position="199"/>
        <end position="219"/>
    </location>
</feature>
<dbReference type="Gene3D" id="1.20.1540.10">
    <property type="entry name" value="Rhomboid-like"/>
    <property type="match status" value="1"/>
</dbReference>
<keyword evidence="3 7" id="KW-0812">Transmembrane</keyword>
<dbReference type="RefSeq" id="WP_039363181.1">
    <property type="nucleotide sequence ID" value="NZ_PGEZ01000001.1"/>
</dbReference>
<comment type="subcellular location">
    <subcellularLocation>
        <location evidence="1">Membrane</location>
        <topology evidence="1">Multi-pass membrane protein</topology>
    </subcellularLocation>
</comment>
<feature type="transmembrane region" description="Helical" evidence="7">
    <location>
        <begin position="84"/>
        <end position="106"/>
    </location>
</feature>
<keyword evidence="5 7" id="KW-1133">Transmembrane helix</keyword>
<keyword evidence="10" id="KW-1185">Reference proteome</keyword>
<comment type="caution">
    <text evidence="9">The sequence shown here is derived from an EMBL/GenBank/DDBJ whole genome shotgun (WGS) entry which is preliminary data.</text>
</comment>
<dbReference type="GO" id="GO:0006508">
    <property type="term" value="P:proteolysis"/>
    <property type="evidence" value="ECO:0007669"/>
    <property type="project" value="UniProtKB-KW"/>
</dbReference>
<accession>A0A0B2B2F3</accession>
<feature type="transmembrane region" description="Helical" evidence="7">
    <location>
        <begin position="274"/>
        <end position="293"/>
    </location>
</feature>
<feature type="transmembrane region" description="Helical" evidence="7">
    <location>
        <begin position="175"/>
        <end position="193"/>
    </location>
</feature>
<evidence type="ECO:0000313" key="9">
    <source>
        <dbReference type="EMBL" id="PJJ57615.1"/>
    </source>
</evidence>
<dbReference type="InterPro" id="IPR035952">
    <property type="entry name" value="Rhomboid-like_sf"/>
</dbReference>
<evidence type="ECO:0000256" key="1">
    <source>
        <dbReference type="ARBA" id="ARBA00004141"/>
    </source>
</evidence>
<evidence type="ECO:0000313" key="10">
    <source>
        <dbReference type="Proteomes" id="UP000230842"/>
    </source>
</evidence>
<evidence type="ECO:0000256" key="6">
    <source>
        <dbReference type="ARBA" id="ARBA00023136"/>
    </source>
</evidence>
<dbReference type="AlphaFoldDB" id="A0A0B2B2F3"/>
<feature type="transmembrane region" description="Helical" evidence="7">
    <location>
        <begin position="251"/>
        <end position="267"/>
    </location>
</feature>
<dbReference type="InterPro" id="IPR050925">
    <property type="entry name" value="Rhomboid_protease_S54"/>
</dbReference>
<keyword evidence="6 7" id="KW-0472">Membrane</keyword>
<evidence type="ECO:0000256" key="5">
    <source>
        <dbReference type="ARBA" id="ARBA00022989"/>
    </source>
</evidence>
<dbReference type="Proteomes" id="UP000230842">
    <property type="component" value="Unassembled WGS sequence"/>
</dbReference>
<keyword evidence="9" id="KW-0645">Protease</keyword>